<dbReference type="RefSeq" id="WP_143602724.1">
    <property type="nucleotide sequence ID" value="NZ_CP107955.1"/>
</dbReference>
<dbReference type="Proteomes" id="UP001257627">
    <property type="component" value="Unassembled WGS sequence"/>
</dbReference>
<dbReference type="EMBL" id="JARAKF010000001">
    <property type="protein sequence ID" value="MDU8994992.1"/>
    <property type="molecule type" value="Genomic_DNA"/>
</dbReference>
<gene>
    <name evidence="2" type="ORF">PU648_22095</name>
</gene>
<evidence type="ECO:0000313" key="3">
    <source>
        <dbReference type="Proteomes" id="UP001257627"/>
    </source>
</evidence>
<name>A0ABU3UM43_9ACTN</name>
<feature type="domain" description="DUF397" evidence="1">
    <location>
        <begin position="6"/>
        <end position="53"/>
    </location>
</feature>
<reference evidence="2 3" key="1">
    <citation type="submission" date="2023-02" db="EMBL/GenBank/DDBJ databases">
        <authorList>
            <person name="Maleckis M."/>
        </authorList>
    </citation>
    <scope>NUCLEOTIDE SEQUENCE [LARGE SCALE GENOMIC DNA]</scope>
    <source>
        <strain evidence="2 3">P8-A2</strain>
    </source>
</reference>
<proteinExistence type="predicted"/>
<comment type="caution">
    <text evidence="2">The sequence shown here is derived from an EMBL/GenBank/DDBJ whole genome shotgun (WGS) entry which is preliminary data.</text>
</comment>
<accession>A0ABU3UM43</accession>
<protein>
    <submittedName>
        <fullName evidence="2">DUF397 domain-containing protein</fullName>
    </submittedName>
</protein>
<keyword evidence="3" id="KW-1185">Reference proteome</keyword>
<evidence type="ECO:0000259" key="1">
    <source>
        <dbReference type="Pfam" id="PF04149"/>
    </source>
</evidence>
<organism evidence="2 3">
    <name type="scientific">Streptomyces mirabilis</name>
    <dbReference type="NCBI Taxonomy" id="68239"/>
    <lineage>
        <taxon>Bacteria</taxon>
        <taxon>Bacillati</taxon>
        <taxon>Actinomycetota</taxon>
        <taxon>Actinomycetes</taxon>
        <taxon>Kitasatosporales</taxon>
        <taxon>Streptomycetaceae</taxon>
        <taxon>Streptomyces</taxon>
    </lineage>
</organism>
<dbReference type="Pfam" id="PF04149">
    <property type="entry name" value="DUF397"/>
    <property type="match status" value="1"/>
</dbReference>
<evidence type="ECO:0000313" key="2">
    <source>
        <dbReference type="EMBL" id="MDU8994992.1"/>
    </source>
</evidence>
<sequence length="65" mass="6852">MPQFEFAKSSHSSGNGECVEVARNIPGTVAVRDSKDVDGSVVVVASSTWAAFALYVGQRTGRALH</sequence>
<dbReference type="InterPro" id="IPR007278">
    <property type="entry name" value="DUF397"/>
</dbReference>